<dbReference type="GO" id="GO:0005829">
    <property type="term" value="C:cytosol"/>
    <property type="evidence" value="ECO:0007669"/>
    <property type="project" value="TreeGrafter"/>
</dbReference>
<organism evidence="5 6">
    <name type="scientific">Mesorhizobium delmotii</name>
    <dbReference type="NCBI Taxonomy" id="1631247"/>
    <lineage>
        <taxon>Bacteria</taxon>
        <taxon>Pseudomonadati</taxon>
        <taxon>Pseudomonadota</taxon>
        <taxon>Alphaproteobacteria</taxon>
        <taxon>Hyphomicrobiales</taxon>
        <taxon>Phyllobacteriaceae</taxon>
        <taxon>Mesorhizobium</taxon>
    </lineage>
</organism>
<keyword evidence="6" id="KW-1185">Reference proteome</keyword>
<dbReference type="EMBL" id="FUIG01000013">
    <property type="protein sequence ID" value="SJM29740.1"/>
    <property type="molecule type" value="Genomic_DNA"/>
</dbReference>
<reference evidence="6" key="1">
    <citation type="submission" date="2016-12" db="EMBL/GenBank/DDBJ databases">
        <authorList>
            <person name="Brunel B."/>
        </authorList>
    </citation>
    <scope>NUCLEOTIDE SEQUENCE [LARGE SCALE GENOMIC DNA]</scope>
</reference>
<dbReference type="CDD" id="cd04647">
    <property type="entry name" value="LbH_MAT_like"/>
    <property type="match status" value="1"/>
</dbReference>
<protein>
    <submittedName>
        <fullName evidence="5">Bacterial transferase hexapeptide family protein</fullName>
    </submittedName>
</protein>
<keyword evidence="3" id="KW-0677">Repeat</keyword>
<evidence type="ECO:0000256" key="4">
    <source>
        <dbReference type="ARBA" id="ARBA00023315"/>
    </source>
</evidence>
<proteinExistence type="inferred from homology"/>
<dbReference type="InterPro" id="IPR018357">
    <property type="entry name" value="Hexapep_transf_CS"/>
</dbReference>
<dbReference type="RefSeq" id="WP_165848465.1">
    <property type="nucleotide sequence ID" value="NZ_FUIG01000013.1"/>
</dbReference>
<dbReference type="PANTHER" id="PTHR23416:SF23">
    <property type="entry name" value="ACETYLTRANSFERASE C18B11.09C-RELATED"/>
    <property type="match status" value="1"/>
</dbReference>
<keyword evidence="2 5" id="KW-0808">Transferase</keyword>
<name>A0A2P9AF21_9HYPH</name>
<evidence type="ECO:0000313" key="5">
    <source>
        <dbReference type="EMBL" id="SJM29740.1"/>
    </source>
</evidence>
<dbReference type="SUPFAM" id="SSF51161">
    <property type="entry name" value="Trimeric LpxA-like enzymes"/>
    <property type="match status" value="1"/>
</dbReference>
<keyword evidence="4" id="KW-0012">Acyltransferase</keyword>
<dbReference type="Pfam" id="PF00132">
    <property type="entry name" value="Hexapep"/>
    <property type="match status" value="1"/>
</dbReference>
<evidence type="ECO:0000256" key="1">
    <source>
        <dbReference type="ARBA" id="ARBA00007274"/>
    </source>
</evidence>
<dbReference type="PROSITE" id="PS00101">
    <property type="entry name" value="HEXAPEP_TRANSFERASES"/>
    <property type="match status" value="1"/>
</dbReference>
<dbReference type="InterPro" id="IPR051159">
    <property type="entry name" value="Hexapeptide_acetyltransf"/>
</dbReference>
<dbReference type="Proteomes" id="UP000245698">
    <property type="component" value="Unassembled WGS sequence"/>
</dbReference>
<gene>
    <name evidence="5" type="ORF">BQ8482_111670</name>
</gene>
<accession>A0A2P9AF21</accession>
<dbReference type="PANTHER" id="PTHR23416">
    <property type="entry name" value="SIALIC ACID SYNTHASE-RELATED"/>
    <property type="match status" value="1"/>
</dbReference>
<dbReference type="Gene3D" id="2.160.10.10">
    <property type="entry name" value="Hexapeptide repeat proteins"/>
    <property type="match status" value="1"/>
</dbReference>
<sequence>MKNVLKKAILVVSRKAIAVLEYISTDVYMIAYTWYLRRIGINISGHPRYISSSVYFDGADYSKIHLGDNVTISREVMFLTHDYSITTALASIGKMIPRGPGEVFILDDIVIGRNCFIGARASVLPGARVGDNVVIGAGSVVKGNIADGSIVAGNPARTIALTAEWVEKKMLSGKYIVQ</sequence>
<dbReference type="InterPro" id="IPR011004">
    <property type="entry name" value="Trimer_LpxA-like_sf"/>
</dbReference>
<comment type="similarity">
    <text evidence="1">Belongs to the transferase hexapeptide repeat family.</text>
</comment>
<evidence type="ECO:0000256" key="2">
    <source>
        <dbReference type="ARBA" id="ARBA00022679"/>
    </source>
</evidence>
<dbReference type="GO" id="GO:0008374">
    <property type="term" value="F:O-acyltransferase activity"/>
    <property type="evidence" value="ECO:0007669"/>
    <property type="project" value="TreeGrafter"/>
</dbReference>
<dbReference type="AlphaFoldDB" id="A0A2P9AF21"/>
<evidence type="ECO:0000256" key="3">
    <source>
        <dbReference type="ARBA" id="ARBA00022737"/>
    </source>
</evidence>
<evidence type="ECO:0000313" key="6">
    <source>
        <dbReference type="Proteomes" id="UP000245698"/>
    </source>
</evidence>
<dbReference type="InterPro" id="IPR001451">
    <property type="entry name" value="Hexapep"/>
</dbReference>